<dbReference type="RefSeq" id="WP_240566814.1">
    <property type="nucleotide sequence ID" value="NZ_JAKVPY010000002.1"/>
</dbReference>
<organism evidence="2 3">
    <name type="scientific">Halomonas flagellata</name>
    <dbReference type="NCBI Taxonomy" id="2920385"/>
    <lineage>
        <taxon>Bacteria</taxon>
        <taxon>Pseudomonadati</taxon>
        <taxon>Pseudomonadota</taxon>
        <taxon>Gammaproteobacteria</taxon>
        <taxon>Oceanospirillales</taxon>
        <taxon>Halomonadaceae</taxon>
        <taxon>Halomonas</taxon>
    </lineage>
</organism>
<sequence>MSTDPTCGCCEGVEPVTPRVIYNRPGLSEIAARVGTHADFLATMLARLTHHELPNGMRPLKRLTTRAPSDPTIALLDAWAVVADVLTFYQERIANEGYLATATERRSILELGRLVGYRLRPGVAASVYLAFTLENGYEVTIPAGTLARSLPAPGENAEPFETFEMLEARSAWNALPLRLSRPFVLFPPSPGFTGTVPAFLAGTEAGLEAGQMILVVGPGAPLPYVLRSVEPDREADLTRISFAEKRALHTTAVTESKEKVELSLLAQLGDVVEALRRPPSDQPPSRFQLGRDPARTYSTAADLGPQLLAEFAPTLRGPLFTAYANAPVTGSRPEDRYGIEAFRIAAGPFGATAPLEFVYGENGDVSRREWLLAEVRSSLSVEARATLDGGATLDRAFEQEVDLGAGAAAPLALTIRVWDPMTAAREVVLGLDQLAETDEGTRFRRWNEGIDGVGLEVEALYEEIPDGLWRLQEVRVNWHGANNGGQGGRWFAFGRRQASVPDSTVAAAAAVTATDLVVELDFSVDAPGGVISPTPKPAQFTGGNGSQVTVQIAAAATVLTVVRSESRFAGTPEAPRILSFDAEYPGIVPGSRLVIDGPMQGCHVYNVLDVRSAVRADYGLSQTVTLALLDAPWLSGAEATLADIRPVRIHARNEPLELAEAPLTEDLKGVEVELGELYEGLEAGRWVAVSGERTDVLATDGTPVEGVEATELAMLAGVEHRPAQIVDPDGNLIDLPGDTLHTRLTFAEPLAYTYKRDTATVNANVALATHGETVRETIGSGDSAARLQTFALSRGPLTHVSAPTPAGTESTLAVRVNDIRWREAESLLALGPLDRDYKSSTDNEGTTSVTFGDGVRGARLPSGTGNVTATYRAGIGAPGNVGAGQISTLGPKPLGVKEVTNPRASSGGADPETRDQARLRVPLATRALDRLVSVEDYTDFATLYAGIGKAQAARLPDGRREVVHLTLAGAADAPIDPQSALWRNLMRSLTRFGDPSVPIVMAPREAAFVFLSAKVRVHPDHLWDKVEPPLRQALLAAFGFEARKLGQPLQLSEVVAVMQAAAGVDYVDVDLFEAVHEADARTPETLAARLARFAARPVTALAGTHLPAAPARRENGKLRPARIVYLNPALADTLILTEVTS</sequence>
<keyword evidence="3" id="KW-1185">Reference proteome</keyword>
<accession>A0ABS9RQ14</accession>
<dbReference type="InterPro" id="IPR011749">
    <property type="entry name" value="CHP02243"/>
</dbReference>
<evidence type="ECO:0000313" key="2">
    <source>
        <dbReference type="EMBL" id="MCH4561917.1"/>
    </source>
</evidence>
<gene>
    <name evidence="2" type="ORF">MKP05_02090</name>
</gene>
<dbReference type="Proteomes" id="UP001202117">
    <property type="component" value="Unassembled WGS sequence"/>
</dbReference>
<protein>
    <submittedName>
        <fullName evidence="2">Baseplate assembly protein</fullName>
    </submittedName>
</protein>
<name>A0ABS9RQ14_9GAMM</name>
<dbReference type="NCBIfam" id="TIGR02243">
    <property type="entry name" value="putative baseplate assembly protein"/>
    <property type="match status" value="1"/>
</dbReference>
<reference evidence="2 3" key="1">
    <citation type="submission" date="2022-02" db="EMBL/GenBank/DDBJ databases">
        <title>Halomonas fukangensis sp. nov., a halophilic bacterium isolated from a bulk soil of Kalidium foliatum at Fukang.</title>
        <authorList>
            <person name="Huang Y."/>
        </authorList>
    </citation>
    <scope>NUCLEOTIDE SEQUENCE [LARGE SCALE GENOMIC DNA]</scope>
    <source>
        <strain evidence="2 3">EGI 63088</strain>
    </source>
</reference>
<dbReference type="EMBL" id="JAKVPY010000002">
    <property type="protein sequence ID" value="MCH4561917.1"/>
    <property type="molecule type" value="Genomic_DNA"/>
</dbReference>
<proteinExistence type="predicted"/>
<evidence type="ECO:0000256" key="1">
    <source>
        <dbReference type="SAM" id="MobiDB-lite"/>
    </source>
</evidence>
<evidence type="ECO:0000313" key="3">
    <source>
        <dbReference type="Proteomes" id="UP001202117"/>
    </source>
</evidence>
<comment type="caution">
    <text evidence="2">The sequence shown here is derived from an EMBL/GenBank/DDBJ whole genome shotgun (WGS) entry which is preliminary data.</text>
</comment>
<feature type="region of interest" description="Disordered" evidence="1">
    <location>
        <begin position="838"/>
        <end position="857"/>
    </location>
</feature>